<proteinExistence type="predicted"/>
<dbReference type="RefSeq" id="WP_255913473.1">
    <property type="nucleotide sequence ID" value="NZ_JANFQO010000006.1"/>
</dbReference>
<evidence type="ECO:0000313" key="2">
    <source>
        <dbReference type="Proteomes" id="UP001165498"/>
    </source>
</evidence>
<dbReference type="SUPFAM" id="SSF54593">
    <property type="entry name" value="Glyoxalase/Bleomycin resistance protein/Dihydroxybiphenyl dioxygenase"/>
    <property type="match status" value="1"/>
</dbReference>
<name>A0ABT1QQN1_9GAMM</name>
<evidence type="ECO:0008006" key="3">
    <source>
        <dbReference type="Google" id="ProtNLM"/>
    </source>
</evidence>
<sequence>MPTKFHAVTPLLPAGASLDEALGLYCGQLGFALRWRQGDMAGIGRDGVAFNLVVNSERAWADNASCAIAVADLDALYAEYAGVAARTGALEIKPWGRREFHMILPSGVCLQFHQGE</sequence>
<dbReference type="Gene3D" id="3.10.180.10">
    <property type="entry name" value="2,3-Dihydroxybiphenyl 1,2-Dioxygenase, domain 1"/>
    <property type="match status" value="1"/>
</dbReference>
<reference evidence="1" key="1">
    <citation type="submission" date="2022-07" db="EMBL/GenBank/DDBJ databases">
        <title>Tahibacter sp., a new gammaproteobacterium isolated from the silt sample collected at pig farm.</title>
        <authorList>
            <person name="Chen H."/>
        </authorList>
    </citation>
    <scope>NUCLEOTIDE SEQUENCE</scope>
    <source>
        <strain evidence="1">P2K</strain>
    </source>
</reference>
<accession>A0ABT1QQN1</accession>
<dbReference type="InterPro" id="IPR029068">
    <property type="entry name" value="Glyas_Bleomycin-R_OHBP_Dase"/>
</dbReference>
<dbReference type="Proteomes" id="UP001165498">
    <property type="component" value="Unassembled WGS sequence"/>
</dbReference>
<keyword evidence="2" id="KW-1185">Reference proteome</keyword>
<evidence type="ECO:0000313" key="1">
    <source>
        <dbReference type="EMBL" id="MCQ4164608.1"/>
    </source>
</evidence>
<dbReference type="EMBL" id="JANFQO010000006">
    <property type="protein sequence ID" value="MCQ4164608.1"/>
    <property type="molecule type" value="Genomic_DNA"/>
</dbReference>
<organism evidence="1 2">
    <name type="scientific">Tahibacter harae</name>
    <dbReference type="NCBI Taxonomy" id="2963937"/>
    <lineage>
        <taxon>Bacteria</taxon>
        <taxon>Pseudomonadati</taxon>
        <taxon>Pseudomonadota</taxon>
        <taxon>Gammaproteobacteria</taxon>
        <taxon>Lysobacterales</taxon>
        <taxon>Rhodanobacteraceae</taxon>
        <taxon>Tahibacter</taxon>
    </lineage>
</organism>
<gene>
    <name evidence="1" type="ORF">NM961_07785</name>
</gene>
<protein>
    <recommendedName>
        <fullName evidence="3">VOC domain-containing protein</fullName>
    </recommendedName>
</protein>
<comment type="caution">
    <text evidence="1">The sequence shown here is derived from an EMBL/GenBank/DDBJ whole genome shotgun (WGS) entry which is preliminary data.</text>
</comment>